<keyword evidence="4 7" id="KW-0812">Transmembrane</keyword>
<feature type="transmembrane region" description="Helical" evidence="7">
    <location>
        <begin position="363"/>
        <end position="383"/>
    </location>
</feature>
<feature type="transmembrane region" description="Helical" evidence="7">
    <location>
        <begin position="20"/>
        <end position="41"/>
    </location>
</feature>
<dbReference type="Pfam" id="PF12704">
    <property type="entry name" value="MacB_PCD"/>
    <property type="match status" value="1"/>
</dbReference>
<evidence type="ECO:0008006" key="12">
    <source>
        <dbReference type="Google" id="ProtNLM"/>
    </source>
</evidence>
<gene>
    <name evidence="10" type="ORF">GCM10022236_41090</name>
</gene>
<feature type="domain" description="ABC3 transporter permease C-terminal" evidence="8">
    <location>
        <begin position="283"/>
        <end position="384"/>
    </location>
</feature>
<feature type="transmembrane region" description="Helical" evidence="7">
    <location>
        <begin position="507"/>
        <end position="528"/>
    </location>
</feature>
<keyword evidence="11" id="KW-1185">Reference proteome</keyword>
<evidence type="ECO:0000256" key="1">
    <source>
        <dbReference type="ARBA" id="ARBA00004651"/>
    </source>
</evidence>
<keyword evidence="3" id="KW-1003">Cell membrane</keyword>
<evidence type="ECO:0000256" key="2">
    <source>
        <dbReference type="ARBA" id="ARBA00005236"/>
    </source>
</evidence>
<protein>
    <recommendedName>
        <fullName evidence="12">ABC transport system permease protein</fullName>
    </recommendedName>
</protein>
<evidence type="ECO:0000259" key="8">
    <source>
        <dbReference type="Pfam" id="PF02687"/>
    </source>
</evidence>
<feature type="transmembrane region" description="Helical" evidence="7">
    <location>
        <begin position="845"/>
        <end position="869"/>
    </location>
</feature>
<dbReference type="EMBL" id="BAABAB010000035">
    <property type="protein sequence ID" value="GAA3634310.1"/>
    <property type="molecule type" value="Genomic_DNA"/>
</dbReference>
<accession>A0ABP7AJR2</accession>
<evidence type="ECO:0000256" key="5">
    <source>
        <dbReference type="ARBA" id="ARBA00022989"/>
    </source>
</evidence>
<dbReference type="PANTHER" id="PTHR30489:SF0">
    <property type="entry name" value="LIPOPROTEIN-RELEASING SYSTEM TRANSMEMBRANE PROTEIN LOLE"/>
    <property type="match status" value="1"/>
</dbReference>
<comment type="caution">
    <text evidence="10">The sequence shown here is derived from an EMBL/GenBank/DDBJ whole genome shotgun (WGS) entry which is preliminary data.</text>
</comment>
<dbReference type="InterPro" id="IPR051447">
    <property type="entry name" value="Lipoprotein-release_system"/>
</dbReference>
<evidence type="ECO:0000256" key="7">
    <source>
        <dbReference type="SAM" id="Phobius"/>
    </source>
</evidence>
<feature type="transmembrane region" description="Helical" evidence="7">
    <location>
        <begin position="755"/>
        <end position="775"/>
    </location>
</feature>
<feature type="transmembrane region" description="Helical" evidence="7">
    <location>
        <begin position="796"/>
        <end position="825"/>
    </location>
</feature>
<reference evidence="11" key="1">
    <citation type="journal article" date="2019" name="Int. J. Syst. Evol. Microbiol.">
        <title>The Global Catalogue of Microorganisms (GCM) 10K type strain sequencing project: providing services to taxonomists for standard genome sequencing and annotation.</title>
        <authorList>
            <consortium name="The Broad Institute Genomics Platform"/>
            <consortium name="The Broad Institute Genome Sequencing Center for Infectious Disease"/>
            <person name="Wu L."/>
            <person name="Ma J."/>
        </authorList>
    </citation>
    <scope>NUCLEOTIDE SEQUENCE [LARGE SCALE GENOMIC DNA]</scope>
    <source>
        <strain evidence="11">JCM 16929</strain>
    </source>
</reference>
<feature type="domain" description="MacB-like periplasmic core" evidence="9">
    <location>
        <begin position="21"/>
        <end position="231"/>
    </location>
</feature>
<feature type="transmembrane region" description="Helical" evidence="7">
    <location>
        <begin position="319"/>
        <end position="343"/>
    </location>
</feature>
<dbReference type="RefSeq" id="WP_344808103.1">
    <property type="nucleotide sequence ID" value="NZ_BAABAB010000035.1"/>
</dbReference>
<keyword evidence="5 7" id="KW-1133">Transmembrane helix</keyword>
<evidence type="ECO:0000259" key="9">
    <source>
        <dbReference type="Pfam" id="PF12704"/>
    </source>
</evidence>
<keyword evidence="6 7" id="KW-0472">Membrane</keyword>
<comment type="similarity">
    <text evidence="2">Belongs to the ABC-4 integral membrane protein family. LolC/E subfamily.</text>
</comment>
<organism evidence="10 11">
    <name type="scientific">Microlunatus ginsengisoli</name>
    <dbReference type="NCBI Taxonomy" id="363863"/>
    <lineage>
        <taxon>Bacteria</taxon>
        <taxon>Bacillati</taxon>
        <taxon>Actinomycetota</taxon>
        <taxon>Actinomycetes</taxon>
        <taxon>Propionibacteriales</taxon>
        <taxon>Propionibacteriaceae</taxon>
        <taxon>Microlunatus</taxon>
    </lineage>
</organism>
<dbReference type="InterPro" id="IPR003838">
    <property type="entry name" value="ABC3_permease_C"/>
</dbReference>
<feature type="transmembrane region" description="Helical" evidence="7">
    <location>
        <begin position="274"/>
        <end position="298"/>
    </location>
</feature>
<dbReference type="PANTHER" id="PTHR30489">
    <property type="entry name" value="LIPOPROTEIN-RELEASING SYSTEM TRANSMEMBRANE PROTEIN LOLE"/>
    <property type="match status" value="1"/>
</dbReference>
<feature type="domain" description="ABC3 transporter permease C-terminal" evidence="8">
    <location>
        <begin position="756"/>
        <end position="861"/>
    </location>
</feature>
<proteinExistence type="inferred from homology"/>
<name>A0ABP7AJR2_9ACTN</name>
<feature type="transmembrane region" description="Helical" evidence="7">
    <location>
        <begin position="450"/>
        <end position="470"/>
    </location>
</feature>
<dbReference type="Pfam" id="PF02687">
    <property type="entry name" value="FtsX"/>
    <property type="match status" value="2"/>
</dbReference>
<comment type="subcellular location">
    <subcellularLocation>
        <location evidence="1">Cell membrane</location>
        <topology evidence="1">Multi-pass membrane protein</topology>
    </subcellularLocation>
</comment>
<evidence type="ECO:0000313" key="10">
    <source>
        <dbReference type="EMBL" id="GAA3634310.1"/>
    </source>
</evidence>
<dbReference type="InterPro" id="IPR025857">
    <property type="entry name" value="MacB_PCD"/>
</dbReference>
<feature type="transmembrane region" description="Helical" evidence="7">
    <location>
        <begin position="412"/>
        <end position="430"/>
    </location>
</feature>
<dbReference type="Proteomes" id="UP001501490">
    <property type="component" value="Unassembled WGS sequence"/>
</dbReference>
<sequence>MIRLWLAGLLTSRRGQLAGVAAGIAIAVALLATLGAFLVTARSTMTARALQSVVVSWQVEVHPGSDPTGVVDQVRAAPGVTAAVPVEFAPTTRFTARTAGSTQTTGAGVIVALPPHYRQTFPGQIRTLAGADVGVLLAQQTAANLRARPGDQIRIDSAGRSITVTVDGVVDLPQADSLFQKVGAAPQAQPTAPPDNVVLIPERMLTRELPNAAVTTQIHVARQPPAQPAPADAYRAILAAAHNLEAKLAGSGVVGNNMGAALDAARSDAAYAQLLFLFLGVPGVILAVLITAALVAAGAPRRRSEQALLRTRGLTAAQIVRLSLVEALTVGTIGGLVGIGLAAVASRAAFGAATFTVDPAATAAWFIGAAITGLLAATAVAMVPTAADLRQATVTSTQRRYAPAKRPRWERFGVDLILLAAALAVFAAAGTNTYTLVVAPEGVPTIAVSYWAALAPLFLWVGGAMLLWRLSVAVLSRSGRPLTAMLAPFTGRLARPGAAALTRQRRLLARCIVLLALAVSFAATVAVFNATYRQQAEADAQLTNGADVTVSPAPGAHFGPDRADDLSTVPGVVHVEPVQHRYAYVGADLQDLYGVRPDTVGRVTTLQDAYFTGGTAQQLMAILQARPDAILVSAETVTDFQLAPGDLLNLRLQDSSTKKLRTVPFHYAGIVNEFPTAPKDSFFVANADYISQQTGSNAVGAFLIDTGGLNQPAIASALRNQLGTAAAVTDITQVRSRVGSSLTAVDLAGLTKIELAFGALLATAAGGLVLLIGLAERRRTLAILALLGARRGQLRGLVGAESAIVAAGGILGGTMIAICLSIMLIKVLTGVFDPPPSAAAVPIGYLAATLSAVLAGLTVAALVGARASLRPAVEELRDL</sequence>
<evidence type="ECO:0000256" key="3">
    <source>
        <dbReference type="ARBA" id="ARBA00022475"/>
    </source>
</evidence>
<evidence type="ECO:0000256" key="6">
    <source>
        <dbReference type="ARBA" id="ARBA00023136"/>
    </source>
</evidence>
<evidence type="ECO:0000313" key="11">
    <source>
        <dbReference type="Proteomes" id="UP001501490"/>
    </source>
</evidence>
<evidence type="ECO:0000256" key="4">
    <source>
        <dbReference type="ARBA" id="ARBA00022692"/>
    </source>
</evidence>